<sequence length="338" mass="36617">MFLLFDYATTDVFDPLVLLLGALVLDAYLGEFGPVFRVLPHPVVVMGHWIGEADGRLNRPQRSALDRRLRGVVAALGLTAAAAALGFLVQWLSTAALAGWVVELVLVAVLLAQKSLYDHVRDVGRALETGGVEAARKAIRHLVGRDPERLDAGGIGRAAIESLAENFSDGVVAPVFWYVVFGLPGLLAYKMINTLDSMIGHRTERHGDFGWASARLDDAWNWLPARLSGLLIVAAAATLPRADWRESVRILRRDARRHRSPNAGWPEAATAGALGLALSGPRQYHGQATNEPWVGDGRARVTPKDIRRALRLYVRACFLNGALVALVLVIKIALVGVG</sequence>
<dbReference type="NCBIfam" id="TIGR00380">
    <property type="entry name" value="cobal_cbiB"/>
    <property type="match status" value="1"/>
</dbReference>
<dbReference type="HAMAP" id="MF_00024">
    <property type="entry name" value="CobD_CbiB"/>
    <property type="match status" value="1"/>
</dbReference>
<evidence type="ECO:0000313" key="11">
    <source>
        <dbReference type="Proteomes" id="UP000199412"/>
    </source>
</evidence>
<reference evidence="10 11" key="1">
    <citation type="submission" date="2016-10" db="EMBL/GenBank/DDBJ databases">
        <authorList>
            <person name="de Groot N.N."/>
        </authorList>
    </citation>
    <scope>NUCLEOTIDE SEQUENCE [LARGE SCALE GENOMIC DNA]</scope>
    <source>
        <strain evidence="10 11">ATCC 700224</strain>
    </source>
</reference>
<accession>A0A1G7CKB8</accession>
<dbReference type="Proteomes" id="UP000199412">
    <property type="component" value="Unassembled WGS sequence"/>
</dbReference>
<protein>
    <recommendedName>
        <fullName evidence="9">Cobalamin biosynthesis protein CobD</fullName>
    </recommendedName>
</protein>
<dbReference type="STRING" id="69960.SAMN05421720_106114"/>
<dbReference type="RefSeq" id="WP_092785637.1">
    <property type="nucleotide sequence ID" value="NZ_FNAP01000006.1"/>
</dbReference>
<dbReference type="InterPro" id="IPR004485">
    <property type="entry name" value="Cobalamin_biosynth_CobD/CbiB"/>
</dbReference>
<keyword evidence="4 9" id="KW-1003">Cell membrane</keyword>
<gene>
    <name evidence="9" type="primary">cobD</name>
    <name evidence="10" type="ORF">SAMN05421720_106114</name>
</gene>
<comment type="pathway">
    <text evidence="2 9">Cofactor biosynthesis; adenosylcobalamin biosynthesis.</text>
</comment>
<evidence type="ECO:0000256" key="5">
    <source>
        <dbReference type="ARBA" id="ARBA00022573"/>
    </source>
</evidence>
<evidence type="ECO:0000256" key="1">
    <source>
        <dbReference type="ARBA" id="ARBA00004651"/>
    </source>
</evidence>
<evidence type="ECO:0000256" key="6">
    <source>
        <dbReference type="ARBA" id="ARBA00022692"/>
    </source>
</evidence>
<comment type="subcellular location">
    <subcellularLocation>
        <location evidence="1 9">Cell membrane</location>
        <topology evidence="1 9">Multi-pass membrane protein</topology>
    </subcellularLocation>
</comment>
<comment type="caution">
    <text evidence="9">Lacks conserved residue(s) required for the propagation of feature annotation.</text>
</comment>
<evidence type="ECO:0000256" key="2">
    <source>
        <dbReference type="ARBA" id="ARBA00004953"/>
    </source>
</evidence>
<dbReference type="EMBL" id="FNAP01000006">
    <property type="protein sequence ID" value="SDE39693.1"/>
    <property type="molecule type" value="Genomic_DNA"/>
</dbReference>
<keyword evidence="7 9" id="KW-1133">Transmembrane helix</keyword>
<comment type="function">
    <text evidence="9">Converts cobyric acid to cobinamide by the addition of aminopropanol on the F carboxylic group.</text>
</comment>
<evidence type="ECO:0000256" key="4">
    <source>
        <dbReference type="ARBA" id="ARBA00022475"/>
    </source>
</evidence>
<name>A0A1G7CKB8_9PROT</name>
<dbReference type="UniPathway" id="UPA00148"/>
<feature type="transmembrane region" description="Helical" evidence="9">
    <location>
        <begin position="312"/>
        <end position="334"/>
    </location>
</feature>
<evidence type="ECO:0000256" key="3">
    <source>
        <dbReference type="ARBA" id="ARBA00006263"/>
    </source>
</evidence>
<dbReference type="GO" id="GO:0015420">
    <property type="term" value="F:ABC-type vitamin B12 transporter activity"/>
    <property type="evidence" value="ECO:0007669"/>
    <property type="project" value="UniProtKB-UniRule"/>
</dbReference>
<keyword evidence="5 9" id="KW-0169">Cobalamin biosynthesis</keyword>
<dbReference type="GO" id="GO:0048472">
    <property type="term" value="F:threonine-phosphate decarboxylase activity"/>
    <property type="evidence" value="ECO:0007669"/>
    <property type="project" value="InterPro"/>
</dbReference>
<keyword evidence="6 9" id="KW-0812">Transmembrane</keyword>
<feature type="transmembrane region" description="Helical" evidence="9">
    <location>
        <begin position="69"/>
        <end position="89"/>
    </location>
</feature>
<keyword evidence="8 9" id="KW-0472">Membrane</keyword>
<dbReference type="Pfam" id="PF03186">
    <property type="entry name" value="CobD_Cbib"/>
    <property type="match status" value="1"/>
</dbReference>
<comment type="similarity">
    <text evidence="3 9">Belongs to the CobD/CbiB family.</text>
</comment>
<dbReference type="GO" id="GO:0005886">
    <property type="term" value="C:plasma membrane"/>
    <property type="evidence" value="ECO:0007669"/>
    <property type="project" value="UniProtKB-SubCell"/>
</dbReference>
<evidence type="ECO:0000256" key="9">
    <source>
        <dbReference type="HAMAP-Rule" id="MF_00024"/>
    </source>
</evidence>
<keyword evidence="11" id="KW-1185">Reference proteome</keyword>
<evidence type="ECO:0000256" key="7">
    <source>
        <dbReference type="ARBA" id="ARBA00022989"/>
    </source>
</evidence>
<dbReference type="PANTHER" id="PTHR34308:SF1">
    <property type="entry name" value="COBALAMIN BIOSYNTHESIS PROTEIN CBIB"/>
    <property type="match status" value="1"/>
</dbReference>
<evidence type="ECO:0000256" key="8">
    <source>
        <dbReference type="ARBA" id="ARBA00023136"/>
    </source>
</evidence>
<dbReference type="PANTHER" id="PTHR34308">
    <property type="entry name" value="COBALAMIN BIOSYNTHESIS PROTEIN CBIB"/>
    <property type="match status" value="1"/>
</dbReference>
<dbReference type="GO" id="GO:0009236">
    <property type="term" value="P:cobalamin biosynthetic process"/>
    <property type="evidence" value="ECO:0007669"/>
    <property type="project" value="UniProtKB-UniRule"/>
</dbReference>
<feature type="transmembrane region" description="Helical" evidence="9">
    <location>
        <begin position="171"/>
        <end position="192"/>
    </location>
</feature>
<dbReference type="OrthoDB" id="9811967at2"/>
<proteinExistence type="inferred from homology"/>
<dbReference type="AlphaFoldDB" id="A0A1G7CKB8"/>
<evidence type="ECO:0000313" key="10">
    <source>
        <dbReference type="EMBL" id="SDE39693.1"/>
    </source>
</evidence>
<organism evidence="10 11">
    <name type="scientific">Rhodospira trueperi</name>
    <dbReference type="NCBI Taxonomy" id="69960"/>
    <lineage>
        <taxon>Bacteria</taxon>
        <taxon>Pseudomonadati</taxon>
        <taxon>Pseudomonadota</taxon>
        <taxon>Alphaproteobacteria</taxon>
        <taxon>Rhodospirillales</taxon>
        <taxon>Rhodospirillaceae</taxon>
        <taxon>Rhodospira</taxon>
    </lineage>
</organism>